<comment type="caution">
    <text evidence="2">Lacks conserved residue(s) required for the propagation of feature annotation.</text>
</comment>
<accession>A0A9D4FJP4</accession>
<evidence type="ECO:0008006" key="5">
    <source>
        <dbReference type="Google" id="ProtNLM"/>
    </source>
</evidence>
<comment type="caution">
    <text evidence="3">The sequence shown here is derived from an EMBL/GenBank/DDBJ whole genome shotgun (WGS) entry which is preliminary data.</text>
</comment>
<evidence type="ECO:0000313" key="3">
    <source>
        <dbReference type="EMBL" id="KAH3799261.1"/>
    </source>
</evidence>
<comment type="similarity">
    <text evidence="2">Belongs to the peptidase S8 family.</text>
</comment>
<dbReference type="GO" id="GO:0004252">
    <property type="term" value="F:serine-type endopeptidase activity"/>
    <property type="evidence" value="ECO:0007669"/>
    <property type="project" value="InterPro"/>
</dbReference>
<dbReference type="GO" id="GO:0006508">
    <property type="term" value="P:proteolysis"/>
    <property type="evidence" value="ECO:0007669"/>
    <property type="project" value="InterPro"/>
</dbReference>
<dbReference type="SUPFAM" id="SSF52743">
    <property type="entry name" value="Subtilisin-like"/>
    <property type="match status" value="1"/>
</dbReference>
<dbReference type="Proteomes" id="UP000828390">
    <property type="component" value="Unassembled WGS sequence"/>
</dbReference>
<dbReference type="PROSITE" id="PS51892">
    <property type="entry name" value="SUBTILASE"/>
    <property type="match status" value="1"/>
</dbReference>
<dbReference type="InterPro" id="IPR036852">
    <property type="entry name" value="Peptidase_S8/S53_dom_sf"/>
</dbReference>
<sequence>MGVQNAWQKGFSGSGITIAIVDDGIDTSHSDFKYDASLSYNFIHDIADPNHVLEEDGKNPDCNLSPGLILMIVRYWAMGTFSLLINEYNRFNTPMRNEQPYCQYKVKTPIP</sequence>
<dbReference type="EMBL" id="JAIWYP010000007">
    <property type="protein sequence ID" value="KAH3799261.1"/>
    <property type="molecule type" value="Genomic_DNA"/>
</dbReference>
<dbReference type="Gene3D" id="3.40.50.200">
    <property type="entry name" value="Peptidase S8/S53 domain"/>
    <property type="match status" value="1"/>
</dbReference>
<reference evidence="3" key="2">
    <citation type="submission" date="2020-11" db="EMBL/GenBank/DDBJ databases">
        <authorList>
            <person name="McCartney M.A."/>
            <person name="Auch B."/>
            <person name="Kono T."/>
            <person name="Mallez S."/>
            <person name="Becker A."/>
            <person name="Gohl D.M."/>
            <person name="Silverstein K.A.T."/>
            <person name="Koren S."/>
            <person name="Bechman K.B."/>
            <person name="Herman A."/>
            <person name="Abrahante J.E."/>
            <person name="Garbe J."/>
        </authorList>
    </citation>
    <scope>NUCLEOTIDE SEQUENCE</scope>
    <source>
        <strain evidence="3">Duluth1</strain>
        <tissue evidence="3">Whole animal</tissue>
    </source>
</reference>
<evidence type="ECO:0000256" key="1">
    <source>
        <dbReference type="ARBA" id="ARBA00022801"/>
    </source>
</evidence>
<dbReference type="AlphaFoldDB" id="A0A9D4FJP4"/>
<gene>
    <name evidence="3" type="ORF">DPMN_152867</name>
</gene>
<protein>
    <recommendedName>
        <fullName evidence="5">Peptidase S8/S53 domain-containing protein</fullName>
    </recommendedName>
</protein>
<reference evidence="3" key="1">
    <citation type="journal article" date="2019" name="bioRxiv">
        <title>The Genome of the Zebra Mussel, Dreissena polymorpha: A Resource for Invasive Species Research.</title>
        <authorList>
            <person name="McCartney M.A."/>
            <person name="Auch B."/>
            <person name="Kono T."/>
            <person name="Mallez S."/>
            <person name="Zhang Y."/>
            <person name="Obille A."/>
            <person name="Becker A."/>
            <person name="Abrahante J.E."/>
            <person name="Garbe J."/>
            <person name="Badalamenti J.P."/>
            <person name="Herman A."/>
            <person name="Mangelson H."/>
            <person name="Liachko I."/>
            <person name="Sullivan S."/>
            <person name="Sone E.D."/>
            <person name="Koren S."/>
            <person name="Silverstein K.A.T."/>
            <person name="Beckman K.B."/>
            <person name="Gohl D.M."/>
        </authorList>
    </citation>
    <scope>NUCLEOTIDE SEQUENCE</scope>
    <source>
        <strain evidence="3">Duluth1</strain>
        <tissue evidence="3">Whole animal</tissue>
    </source>
</reference>
<evidence type="ECO:0000313" key="4">
    <source>
        <dbReference type="Proteomes" id="UP000828390"/>
    </source>
</evidence>
<proteinExistence type="inferred from homology"/>
<keyword evidence="4" id="KW-1185">Reference proteome</keyword>
<keyword evidence="1" id="KW-0378">Hydrolase</keyword>
<dbReference type="PROSITE" id="PS00136">
    <property type="entry name" value="SUBTILASE_ASP"/>
    <property type="match status" value="1"/>
</dbReference>
<name>A0A9D4FJP4_DREPO</name>
<evidence type="ECO:0000256" key="2">
    <source>
        <dbReference type="PROSITE-ProRule" id="PRU01240"/>
    </source>
</evidence>
<dbReference type="InterPro" id="IPR023827">
    <property type="entry name" value="Peptidase_S8_Asp-AS"/>
</dbReference>
<organism evidence="3 4">
    <name type="scientific">Dreissena polymorpha</name>
    <name type="common">Zebra mussel</name>
    <name type="synonym">Mytilus polymorpha</name>
    <dbReference type="NCBI Taxonomy" id="45954"/>
    <lineage>
        <taxon>Eukaryota</taxon>
        <taxon>Metazoa</taxon>
        <taxon>Spiralia</taxon>
        <taxon>Lophotrochozoa</taxon>
        <taxon>Mollusca</taxon>
        <taxon>Bivalvia</taxon>
        <taxon>Autobranchia</taxon>
        <taxon>Heteroconchia</taxon>
        <taxon>Euheterodonta</taxon>
        <taxon>Imparidentia</taxon>
        <taxon>Neoheterodontei</taxon>
        <taxon>Myida</taxon>
        <taxon>Dreissenoidea</taxon>
        <taxon>Dreissenidae</taxon>
        <taxon>Dreissena</taxon>
    </lineage>
</organism>